<dbReference type="FunCoup" id="A0A3R7F2Q2">
    <property type="interactions" value="213"/>
</dbReference>
<dbReference type="Proteomes" id="UP000286415">
    <property type="component" value="Unassembled WGS sequence"/>
</dbReference>
<protein>
    <submittedName>
        <fullName evidence="1">Mitochondrial import inner membrane translocase subunit Tim29</fullName>
    </submittedName>
</protein>
<dbReference type="PANTHER" id="PTHR21435:SF1">
    <property type="entry name" value="MITOCHONDRIAL IMPORT INNER MEMBRANE TRANSLOCASE SUBUNIT TIM29"/>
    <property type="match status" value="1"/>
</dbReference>
<dbReference type="Pfam" id="PF10171">
    <property type="entry name" value="Tim29"/>
    <property type="match status" value="2"/>
</dbReference>
<dbReference type="OrthoDB" id="5970620at2759"/>
<dbReference type="STRING" id="79923.A0A3R7F2Q2"/>
<sequence length="291" mass="33329">MVAGPCVCLRVSDRLCLRSVVGVGWRQRIRNEVVRKRVFVCLTGTSIAKHIQHHQLRWFGRVLHMPKHHLQRLVFLSASRMSQTTHEFTGGCERDDEEFGYAKQVGNDYVAAGRDTVQSIRQNPGRSTAWCLGLAGLGTTAYLCPSQDDYFRALIHSCVDVWEVPTLLRNPHSAEHVHHRIDLWSRELLRVSNLGLVAVVWRDDRTESSQLYSESCKYSFPANGGGPFTSLVRLLLFDRPDEHGFQRLSNIVEDRLLDCGFMGRWWMLDNSMRDYDINPDEWTSQSIVSPS</sequence>
<reference evidence="1 2" key="2">
    <citation type="journal article" date="2021" name="Genomics">
        <title>High-quality reference genome for Clonorchis sinensis.</title>
        <authorList>
            <person name="Young N.D."/>
            <person name="Stroehlein A.J."/>
            <person name="Kinkar L."/>
            <person name="Wang T."/>
            <person name="Sohn W.M."/>
            <person name="Chang B.C.H."/>
            <person name="Kaur P."/>
            <person name="Weisz D."/>
            <person name="Dudchenko O."/>
            <person name="Aiden E.L."/>
            <person name="Korhonen P.K."/>
            <person name="Gasser R.B."/>
        </authorList>
    </citation>
    <scope>NUCLEOTIDE SEQUENCE [LARGE SCALE GENOMIC DNA]</scope>
    <source>
        <strain evidence="1">Cs-k2</strain>
    </source>
</reference>
<keyword evidence="2" id="KW-1185">Reference proteome</keyword>
<reference evidence="1 2" key="1">
    <citation type="journal article" date="2018" name="Biotechnol. Adv.">
        <title>Improved genomic resources and new bioinformatic workflow for the carcinogenic parasite Clonorchis sinensis: Biotechnological implications.</title>
        <authorList>
            <person name="Wang D."/>
            <person name="Korhonen P.K."/>
            <person name="Gasser R.B."/>
            <person name="Young N.D."/>
        </authorList>
    </citation>
    <scope>NUCLEOTIDE SEQUENCE [LARGE SCALE GENOMIC DNA]</scope>
    <source>
        <strain evidence="1">Cs-k2</strain>
    </source>
</reference>
<dbReference type="InParanoid" id="A0A3R7F2Q2"/>
<name>A0A3R7F2Q2_CLOSI</name>
<dbReference type="AlphaFoldDB" id="A0A3R7F2Q2"/>
<comment type="caution">
    <text evidence="1">The sequence shown here is derived from an EMBL/GenBank/DDBJ whole genome shotgun (WGS) entry which is preliminary data.</text>
</comment>
<evidence type="ECO:0000313" key="2">
    <source>
        <dbReference type="Proteomes" id="UP000286415"/>
    </source>
</evidence>
<dbReference type="GO" id="GO:0042721">
    <property type="term" value="C:TIM22 mitochondrial import inner membrane insertion complex"/>
    <property type="evidence" value="ECO:0007669"/>
    <property type="project" value="InterPro"/>
</dbReference>
<dbReference type="InterPro" id="IPR019322">
    <property type="entry name" value="TIMM29"/>
</dbReference>
<organism evidence="1 2">
    <name type="scientific">Clonorchis sinensis</name>
    <name type="common">Chinese liver fluke</name>
    <dbReference type="NCBI Taxonomy" id="79923"/>
    <lineage>
        <taxon>Eukaryota</taxon>
        <taxon>Metazoa</taxon>
        <taxon>Spiralia</taxon>
        <taxon>Lophotrochozoa</taxon>
        <taxon>Platyhelminthes</taxon>
        <taxon>Trematoda</taxon>
        <taxon>Digenea</taxon>
        <taxon>Opisthorchiida</taxon>
        <taxon>Opisthorchiata</taxon>
        <taxon>Opisthorchiidae</taxon>
        <taxon>Clonorchis</taxon>
    </lineage>
</organism>
<proteinExistence type="predicted"/>
<evidence type="ECO:0000313" key="1">
    <source>
        <dbReference type="EMBL" id="KAG5443077.1"/>
    </source>
</evidence>
<dbReference type="EMBL" id="NIRI02000056">
    <property type="protein sequence ID" value="KAG5443077.1"/>
    <property type="molecule type" value="Genomic_DNA"/>
</dbReference>
<gene>
    <name evidence="1" type="ORF">CSKR_112177</name>
</gene>
<dbReference type="GO" id="GO:0045039">
    <property type="term" value="P:protein insertion into mitochondrial inner membrane"/>
    <property type="evidence" value="ECO:0007669"/>
    <property type="project" value="TreeGrafter"/>
</dbReference>
<accession>A0A3R7F2Q2</accession>
<dbReference type="PANTHER" id="PTHR21435">
    <property type="entry name" value="MITOCHONDRIAL IMPORT INNER MEMBRANE TRANSLOCASE SUBUNIT TIM29"/>
    <property type="match status" value="1"/>
</dbReference>